<dbReference type="EMBL" id="MFTP01000002">
    <property type="protein sequence ID" value="OGI66320.1"/>
    <property type="molecule type" value="Genomic_DNA"/>
</dbReference>
<organism evidence="1 2">
    <name type="scientific">Candidatus Nomurabacteria bacterium RIFCSPHIGHO2_01_FULL_40_24b</name>
    <dbReference type="NCBI Taxonomy" id="1801739"/>
    <lineage>
        <taxon>Bacteria</taxon>
        <taxon>Candidatus Nomuraibacteriota</taxon>
    </lineage>
</organism>
<gene>
    <name evidence="1" type="ORF">A2647_01035</name>
</gene>
<name>A0A1F6V9I1_9BACT</name>
<comment type="caution">
    <text evidence="1">The sequence shown here is derived from an EMBL/GenBank/DDBJ whole genome shotgun (WGS) entry which is preliminary data.</text>
</comment>
<dbReference type="AlphaFoldDB" id="A0A1F6V9I1"/>
<protein>
    <submittedName>
        <fullName evidence="1">Uncharacterized protein</fullName>
    </submittedName>
</protein>
<proteinExistence type="predicted"/>
<accession>A0A1F6V9I1</accession>
<reference evidence="1 2" key="1">
    <citation type="journal article" date="2016" name="Nat. Commun.">
        <title>Thousands of microbial genomes shed light on interconnected biogeochemical processes in an aquifer system.</title>
        <authorList>
            <person name="Anantharaman K."/>
            <person name="Brown C.T."/>
            <person name="Hug L.A."/>
            <person name="Sharon I."/>
            <person name="Castelle C.J."/>
            <person name="Probst A.J."/>
            <person name="Thomas B.C."/>
            <person name="Singh A."/>
            <person name="Wilkins M.J."/>
            <person name="Karaoz U."/>
            <person name="Brodie E.L."/>
            <person name="Williams K.H."/>
            <person name="Hubbard S.S."/>
            <person name="Banfield J.F."/>
        </authorList>
    </citation>
    <scope>NUCLEOTIDE SEQUENCE [LARGE SCALE GENOMIC DNA]</scope>
</reference>
<sequence length="245" mass="28381">MNIFEKFTNRKSKTVEQDQKILPSDIRYALQYKKSLLNRIDIETLVRNNFENEALYLTFKSLTENPEQHRTLLEKCISCVLESGNDTKTQKNTLQKLILEALGNRNDIQVKGGKLAQLSRQGFDLWQDKFKLVASQLSDDDRNVFLVTNPMLIGLSSFVQAFSEKNKTLNIVVPAWLEKENMGYVVTFAGGKMNVEWLRKPFDKRDLVIIDDTRNTGDTLERIRDYFVKNGSQEPEMLDMDKMIT</sequence>
<evidence type="ECO:0000313" key="1">
    <source>
        <dbReference type="EMBL" id="OGI66320.1"/>
    </source>
</evidence>
<evidence type="ECO:0000313" key="2">
    <source>
        <dbReference type="Proteomes" id="UP000177370"/>
    </source>
</evidence>
<dbReference type="Proteomes" id="UP000177370">
    <property type="component" value="Unassembled WGS sequence"/>
</dbReference>